<dbReference type="GO" id="GO:0032259">
    <property type="term" value="P:methylation"/>
    <property type="evidence" value="ECO:0007669"/>
    <property type="project" value="UniProtKB-KW"/>
</dbReference>
<proteinExistence type="predicted"/>
<keyword evidence="1" id="KW-0808">Transferase</keyword>
<dbReference type="InterPro" id="IPR006342">
    <property type="entry name" value="FkbM_mtfrase"/>
</dbReference>
<keyword evidence="1" id="KW-0489">Methyltransferase</keyword>
<dbReference type="Gene3D" id="3.40.50.150">
    <property type="entry name" value="Vaccinia Virus protein VP39"/>
    <property type="match status" value="1"/>
</dbReference>
<organism evidence="1 2">
    <name type="scientific">Helicobacter aurati</name>
    <dbReference type="NCBI Taxonomy" id="137778"/>
    <lineage>
        <taxon>Bacteria</taxon>
        <taxon>Pseudomonadati</taxon>
        <taxon>Campylobacterota</taxon>
        <taxon>Epsilonproteobacteria</taxon>
        <taxon>Campylobacterales</taxon>
        <taxon>Helicobacteraceae</taxon>
        <taxon>Helicobacter</taxon>
    </lineage>
</organism>
<dbReference type="SUPFAM" id="SSF53335">
    <property type="entry name" value="S-adenosyl-L-methionine-dependent methyltransferases"/>
    <property type="match status" value="1"/>
</dbReference>
<dbReference type="OrthoDB" id="5329963at2"/>
<comment type="caution">
    <text evidence="1">The sequence shown here is derived from an EMBL/GenBank/DDBJ whole genome shotgun (WGS) entry which is preliminary data.</text>
</comment>
<evidence type="ECO:0000313" key="2">
    <source>
        <dbReference type="Proteomes" id="UP000256424"/>
    </source>
</evidence>
<evidence type="ECO:0000313" key="1">
    <source>
        <dbReference type="EMBL" id="RDU70620.1"/>
    </source>
</evidence>
<dbReference type="EMBL" id="NXLW01000018">
    <property type="protein sequence ID" value="RDU70620.1"/>
    <property type="molecule type" value="Genomic_DNA"/>
</dbReference>
<accession>A0A3D8J082</accession>
<gene>
    <name evidence="1" type="ORF">CQA66_07860</name>
</gene>
<sequence length="323" mass="36710">MILYPQRDNDEAKRFCQDFLEYPKRRYLFGINDYALSVFEALHYDIVGFVCDKPQSDINGIPVITPHEVPKDSLIVSCVVLSQALTVASKLDSFGLRNLDYFAFATYSKLAIKPVEFVSCDKAGRPFCLEDSKRDIQECFSSYLEIYNQLEDADSKAAYQKCVNFRYSSDIAYMQGFTYTPDKQYFEDFIPFHAIDIFVDIGAYHGETTLMFLQHNNHASIHCFEPENANFLCLQRNLKDCSLASLYKMGIGKQKGQFHISTTNGSANRIINNTQSCESVEQIEVIALDSMQDSLLHGYYKNNQQSNAYQHNTTGGGGNLLCL</sequence>
<dbReference type="RefSeq" id="WP_104763404.1">
    <property type="nucleotide sequence ID" value="NZ_FZPM01000021.1"/>
</dbReference>
<dbReference type="InterPro" id="IPR029063">
    <property type="entry name" value="SAM-dependent_MTases_sf"/>
</dbReference>
<name>A0A3D8J082_9HELI</name>
<dbReference type="NCBIfam" id="TIGR01444">
    <property type="entry name" value="fkbM_fam"/>
    <property type="match status" value="1"/>
</dbReference>
<protein>
    <submittedName>
        <fullName evidence="1">FkbM family methyltransferase</fullName>
    </submittedName>
</protein>
<dbReference type="AlphaFoldDB" id="A0A3D8J082"/>
<keyword evidence="2" id="KW-1185">Reference proteome</keyword>
<dbReference type="GO" id="GO:0008168">
    <property type="term" value="F:methyltransferase activity"/>
    <property type="evidence" value="ECO:0007669"/>
    <property type="project" value="UniProtKB-KW"/>
</dbReference>
<dbReference type="Proteomes" id="UP000256424">
    <property type="component" value="Unassembled WGS sequence"/>
</dbReference>
<reference evidence="1 2" key="1">
    <citation type="submission" date="2018-04" db="EMBL/GenBank/DDBJ databases">
        <title>Novel Campyloabacter and Helicobacter Species and Strains.</title>
        <authorList>
            <person name="Mannion A.J."/>
            <person name="Shen Z."/>
            <person name="Fox J.G."/>
        </authorList>
    </citation>
    <scope>NUCLEOTIDE SEQUENCE [LARGE SCALE GENOMIC DNA]</scope>
    <source>
        <strain evidence="1 2">MIT 97-5075</strain>
    </source>
</reference>